<feature type="compositionally biased region" description="Low complexity" evidence="1">
    <location>
        <begin position="104"/>
        <end position="113"/>
    </location>
</feature>
<organism evidence="2 3">
    <name type="scientific">Corynebacterium pelargi</name>
    <dbReference type="NCBI Taxonomy" id="1471400"/>
    <lineage>
        <taxon>Bacteria</taxon>
        <taxon>Bacillati</taxon>
        <taxon>Actinomycetota</taxon>
        <taxon>Actinomycetes</taxon>
        <taxon>Mycobacteriales</taxon>
        <taxon>Corynebacteriaceae</taxon>
        <taxon>Corynebacterium</taxon>
    </lineage>
</organism>
<protein>
    <submittedName>
        <fullName evidence="2">Uncharacterized protein</fullName>
    </submittedName>
</protein>
<feature type="region of interest" description="Disordered" evidence="1">
    <location>
        <begin position="102"/>
        <end position="131"/>
    </location>
</feature>
<reference evidence="2 3" key="1">
    <citation type="submission" date="2019-01" db="EMBL/GenBank/DDBJ databases">
        <authorList>
            <person name="Ruckert C."/>
            <person name="Busche T."/>
            <person name="Kalinowski J."/>
        </authorList>
    </citation>
    <scope>NUCLEOTIDE SEQUENCE [LARGE SCALE GENOMIC DNA]</scope>
    <source>
        <strain evidence="2 3">136/3</strain>
    </source>
</reference>
<evidence type="ECO:0000313" key="3">
    <source>
        <dbReference type="Proteomes" id="UP000288929"/>
    </source>
</evidence>
<name>A0A410W6S7_9CORY</name>
<dbReference type="KEGG" id="cpeg:CPELA_02210"/>
<keyword evidence="3" id="KW-1185">Reference proteome</keyword>
<dbReference type="RefSeq" id="WP_128889280.1">
    <property type="nucleotide sequence ID" value="NZ_BMCX01000004.1"/>
</dbReference>
<gene>
    <name evidence="2" type="ORF">CPELA_02210</name>
</gene>
<proteinExistence type="predicted"/>
<accession>A0A410W6S7</accession>
<dbReference type="AlphaFoldDB" id="A0A410W6S7"/>
<dbReference type="Proteomes" id="UP000288929">
    <property type="component" value="Chromosome"/>
</dbReference>
<dbReference type="EMBL" id="CP035299">
    <property type="protein sequence ID" value="QAU51739.1"/>
    <property type="molecule type" value="Genomic_DNA"/>
</dbReference>
<evidence type="ECO:0000256" key="1">
    <source>
        <dbReference type="SAM" id="MobiDB-lite"/>
    </source>
</evidence>
<evidence type="ECO:0000313" key="2">
    <source>
        <dbReference type="EMBL" id="QAU51739.1"/>
    </source>
</evidence>
<sequence>MAVTLDQAIAIAKSYENSVGALIPEVKYGPLSDNDGRVFEFRGDRVISPLETGPSNILAIREESGQVETGSRPTWCLDDDHVVLDFDGNVIRGREQVRREYQEQEAQQAALDAMENDDEPGEPVPVEHPYI</sequence>